<dbReference type="EMBL" id="CASHTH010003816">
    <property type="protein sequence ID" value="CAI8049759.1"/>
    <property type="molecule type" value="Genomic_DNA"/>
</dbReference>
<comment type="caution">
    <text evidence="2">The sequence shown here is derived from an EMBL/GenBank/DDBJ whole genome shotgun (WGS) entry which is preliminary data.</text>
</comment>
<protein>
    <submittedName>
        <fullName evidence="2">Endoplasmic reticulum resident protein 44</fullName>
    </submittedName>
</protein>
<dbReference type="InterPro" id="IPR036249">
    <property type="entry name" value="Thioredoxin-like_sf"/>
</dbReference>
<dbReference type="SUPFAM" id="SSF52833">
    <property type="entry name" value="Thioredoxin-like"/>
    <property type="match status" value="1"/>
</dbReference>
<dbReference type="GO" id="GO:0005789">
    <property type="term" value="C:endoplasmic reticulum membrane"/>
    <property type="evidence" value="ECO:0007669"/>
    <property type="project" value="TreeGrafter"/>
</dbReference>
<sequence>MNLYALCIYRFPIIMLASPTSCKAGCDVTCNSALFSFLRKAEDSFSVFSGVLRPVCAMSGSLRAPLLGLLTLQVCLQYVAGGAAVQVTTSNYNELRVTNDILLLNFYADWCRFSQQLKPIFEKAADAMATEDTAGTTVLFGKVDCDSEKALCANPFHVSKYPTMKLVRYGEVARKEYRGK</sequence>
<evidence type="ECO:0000313" key="3">
    <source>
        <dbReference type="Proteomes" id="UP001174909"/>
    </source>
</evidence>
<evidence type="ECO:0000313" key="2">
    <source>
        <dbReference type="EMBL" id="CAI8049759.1"/>
    </source>
</evidence>
<organism evidence="2 3">
    <name type="scientific">Geodia barretti</name>
    <name type="common">Barrett's horny sponge</name>
    <dbReference type="NCBI Taxonomy" id="519541"/>
    <lineage>
        <taxon>Eukaryota</taxon>
        <taxon>Metazoa</taxon>
        <taxon>Porifera</taxon>
        <taxon>Demospongiae</taxon>
        <taxon>Heteroscleromorpha</taxon>
        <taxon>Tetractinellida</taxon>
        <taxon>Astrophorina</taxon>
        <taxon>Geodiidae</taxon>
        <taxon>Geodia</taxon>
    </lineage>
</organism>
<dbReference type="Pfam" id="PF00085">
    <property type="entry name" value="Thioredoxin"/>
    <property type="match status" value="1"/>
</dbReference>
<dbReference type="PANTHER" id="PTHR46295:SF1">
    <property type="entry name" value="ENDOPLASMIC RETICULUM RESIDENT PROTEIN 44"/>
    <property type="match status" value="1"/>
</dbReference>
<dbReference type="GO" id="GO:0006457">
    <property type="term" value="P:protein folding"/>
    <property type="evidence" value="ECO:0007669"/>
    <property type="project" value="TreeGrafter"/>
</dbReference>
<feature type="non-terminal residue" evidence="2">
    <location>
        <position position="180"/>
    </location>
</feature>
<reference evidence="2" key="1">
    <citation type="submission" date="2023-03" db="EMBL/GenBank/DDBJ databases">
        <authorList>
            <person name="Steffen K."/>
            <person name="Cardenas P."/>
        </authorList>
    </citation>
    <scope>NUCLEOTIDE SEQUENCE</scope>
</reference>
<feature type="domain" description="Thioredoxin" evidence="1">
    <location>
        <begin position="65"/>
        <end position="180"/>
    </location>
</feature>
<proteinExistence type="predicted"/>
<dbReference type="InterPro" id="IPR052643">
    <property type="entry name" value="ERP44"/>
</dbReference>
<dbReference type="InterPro" id="IPR013766">
    <property type="entry name" value="Thioredoxin_domain"/>
</dbReference>
<dbReference type="Gene3D" id="3.40.30.10">
    <property type="entry name" value="Glutaredoxin"/>
    <property type="match status" value="1"/>
</dbReference>
<dbReference type="GO" id="GO:0005793">
    <property type="term" value="C:endoplasmic reticulum-Golgi intermediate compartment"/>
    <property type="evidence" value="ECO:0007669"/>
    <property type="project" value="TreeGrafter"/>
</dbReference>
<dbReference type="PANTHER" id="PTHR46295">
    <property type="entry name" value="ENDOPLASMIC RETICULUM RESIDENT PROTEIN 44"/>
    <property type="match status" value="1"/>
</dbReference>
<dbReference type="Proteomes" id="UP001174909">
    <property type="component" value="Unassembled WGS sequence"/>
</dbReference>
<dbReference type="GO" id="GO:0003756">
    <property type="term" value="F:protein disulfide isomerase activity"/>
    <property type="evidence" value="ECO:0007669"/>
    <property type="project" value="TreeGrafter"/>
</dbReference>
<dbReference type="PROSITE" id="PS51352">
    <property type="entry name" value="THIOREDOXIN_2"/>
    <property type="match status" value="1"/>
</dbReference>
<name>A0AA35TL96_GEOBA</name>
<accession>A0AA35TL96</accession>
<keyword evidence="3" id="KW-1185">Reference proteome</keyword>
<gene>
    <name evidence="2" type="ORF">GBAR_LOCUS27396</name>
</gene>
<evidence type="ECO:0000259" key="1">
    <source>
        <dbReference type="PROSITE" id="PS51352"/>
    </source>
</evidence>
<dbReference type="AlphaFoldDB" id="A0AA35TL96"/>